<dbReference type="HAMAP" id="MF_01265">
    <property type="entry name" value="NadX"/>
    <property type="match status" value="1"/>
</dbReference>
<proteinExistence type="inferred from homology"/>
<comment type="caution">
    <text evidence="9">The sequence shown here is derived from an EMBL/GenBank/DDBJ whole genome shotgun (WGS) entry which is preliminary data.</text>
</comment>
<dbReference type="SUPFAM" id="SSF51735">
    <property type="entry name" value="NAD(P)-binding Rossmann-fold domains"/>
    <property type="match status" value="1"/>
</dbReference>
<evidence type="ECO:0000256" key="1">
    <source>
        <dbReference type="ARBA" id="ARBA00008331"/>
    </source>
</evidence>
<dbReference type="NCBIfam" id="NF009828">
    <property type="entry name" value="PRK13303.1-3"/>
    <property type="match status" value="1"/>
</dbReference>
<sequence>MKIGIIGGGAIGCFVAQRLEASGGGAQVRLVRPERLAEAAGDGVPRVARVADLPDGPDGIDLMVDCAGHAALIDYGAQILERGIDLITVSVGALADRDLEADLAAAARRGGTQLHLASGAIGALDCLAAAKVGGLSKVVYTGRKPPAGWRGSLAEERLDLARLVQAERHFEGTARQAAALYPKNANVAAAVAIAGVGFDETRVELLADPGISANIHEVTASGVFGAFTFRIEGKALPDNPRSSALAAMSVISAIERRRTAITT</sequence>
<evidence type="ECO:0000259" key="8">
    <source>
        <dbReference type="Pfam" id="PF03447"/>
    </source>
</evidence>
<dbReference type="EC" id="1.4.1.21" evidence="6"/>
<dbReference type="Pfam" id="PF03447">
    <property type="entry name" value="NAD_binding_3"/>
    <property type="match status" value="1"/>
</dbReference>
<dbReference type="RefSeq" id="WP_327794697.1">
    <property type="nucleotide sequence ID" value="NZ_JADQAZ010000003.1"/>
</dbReference>
<evidence type="ECO:0000313" key="9">
    <source>
        <dbReference type="EMBL" id="MBT0958463.1"/>
    </source>
</evidence>
<gene>
    <name evidence="6" type="primary">nadX</name>
    <name evidence="9" type="ORF">IV417_13820</name>
</gene>
<feature type="domain" description="Aspartate dehydrogenase" evidence="7">
    <location>
        <begin position="166"/>
        <end position="251"/>
    </location>
</feature>
<dbReference type="PIRSF" id="PIRSF005227">
    <property type="entry name" value="Asp_dh_NAD_syn"/>
    <property type="match status" value="1"/>
</dbReference>
<keyword evidence="5 6" id="KW-0520">NAD</keyword>
<comment type="catalytic activity">
    <reaction evidence="6">
        <text>L-aspartate + NAD(+) + H2O = oxaloacetate + NH4(+) + NADH + H(+)</text>
        <dbReference type="Rhea" id="RHEA:11788"/>
        <dbReference type="ChEBI" id="CHEBI:15377"/>
        <dbReference type="ChEBI" id="CHEBI:15378"/>
        <dbReference type="ChEBI" id="CHEBI:16452"/>
        <dbReference type="ChEBI" id="CHEBI:28938"/>
        <dbReference type="ChEBI" id="CHEBI:29991"/>
        <dbReference type="ChEBI" id="CHEBI:57540"/>
        <dbReference type="ChEBI" id="CHEBI:57945"/>
        <dbReference type="EC" id="1.4.1.21"/>
    </reaction>
</comment>
<dbReference type="GO" id="GO:0050661">
    <property type="term" value="F:NADP binding"/>
    <property type="evidence" value="ECO:0007669"/>
    <property type="project" value="UniProtKB-UniRule"/>
</dbReference>
<comment type="similarity">
    <text evidence="1 6">Belongs to the L-aspartate dehydrogenase family.</text>
</comment>
<reference evidence="9 10" key="1">
    <citation type="journal article" date="2021" name="Arch. Microbiol.">
        <title>Harenicola maris gen. nov., sp. nov. isolated from the Sea of Japan shallow sediments.</title>
        <authorList>
            <person name="Romanenko L.A."/>
            <person name="Kurilenko V.V."/>
            <person name="Chernysheva N.Y."/>
            <person name="Tekutyeva L.A."/>
            <person name="Velansky P.V."/>
            <person name="Svetashev V.I."/>
            <person name="Isaeva M.P."/>
        </authorList>
    </citation>
    <scope>NUCLEOTIDE SEQUENCE [LARGE SCALE GENOMIC DNA]</scope>
    <source>
        <strain evidence="9 10">KMM 3653</strain>
    </source>
</reference>
<dbReference type="InterPro" id="IPR020626">
    <property type="entry name" value="Asp_DH_prok"/>
</dbReference>
<comment type="pathway">
    <text evidence="6">Cofactor biosynthesis; NAD(+) biosynthesis; iminoaspartate from L-aspartate (dehydrogenase route): step 1/1.</text>
</comment>
<name>A0AAP2CQX8_9RHOB</name>
<dbReference type="NCBIfam" id="NF009827">
    <property type="entry name" value="PRK13303.1-2"/>
    <property type="match status" value="1"/>
</dbReference>
<dbReference type="EMBL" id="JADQAZ010000003">
    <property type="protein sequence ID" value="MBT0958463.1"/>
    <property type="molecule type" value="Genomic_DNA"/>
</dbReference>
<dbReference type="AlphaFoldDB" id="A0AAP2CQX8"/>
<feature type="domain" description="Aspartate/homoserine dehydrogenase NAD-binding" evidence="8">
    <location>
        <begin position="7"/>
        <end position="116"/>
    </location>
</feature>
<keyword evidence="2 6" id="KW-0662">Pyridine nucleotide biosynthesis</keyword>
<dbReference type="Proteomes" id="UP001315686">
    <property type="component" value="Unassembled WGS sequence"/>
</dbReference>
<comment type="function">
    <text evidence="6">Specifically catalyzes the NAD or NADP-dependent dehydrogenation of L-aspartate to iminoaspartate.</text>
</comment>
<dbReference type="Gene3D" id="3.30.360.10">
    <property type="entry name" value="Dihydrodipicolinate Reductase, domain 2"/>
    <property type="match status" value="1"/>
</dbReference>
<keyword evidence="3 6" id="KW-0521">NADP</keyword>
<feature type="binding site" evidence="6">
    <location>
        <position position="120"/>
    </location>
    <ligand>
        <name>NAD(+)</name>
        <dbReference type="ChEBI" id="CHEBI:57540"/>
    </ligand>
</feature>
<evidence type="ECO:0000256" key="6">
    <source>
        <dbReference type="HAMAP-Rule" id="MF_01265"/>
    </source>
</evidence>
<comment type="catalytic activity">
    <reaction evidence="6">
        <text>L-aspartate + NADP(+) + H2O = oxaloacetate + NH4(+) + NADPH + H(+)</text>
        <dbReference type="Rhea" id="RHEA:11784"/>
        <dbReference type="ChEBI" id="CHEBI:15377"/>
        <dbReference type="ChEBI" id="CHEBI:15378"/>
        <dbReference type="ChEBI" id="CHEBI:16452"/>
        <dbReference type="ChEBI" id="CHEBI:28938"/>
        <dbReference type="ChEBI" id="CHEBI:29991"/>
        <dbReference type="ChEBI" id="CHEBI:57783"/>
        <dbReference type="ChEBI" id="CHEBI:58349"/>
        <dbReference type="EC" id="1.4.1.21"/>
    </reaction>
</comment>
<dbReference type="Pfam" id="PF01958">
    <property type="entry name" value="Asp_DH_C"/>
    <property type="match status" value="1"/>
</dbReference>
<keyword evidence="10" id="KW-1185">Reference proteome</keyword>
<accession>A0AAP2CQX8</accession>
<dbReference type="PANTHER" id="PTHR31873:SF6">
    <property type="entry name" value="ASPARTATE DEHYDROGENASE DOMAIN-CONTAINING PROTEIN"/>
    <property type="match status" value="1"/>
</dbReference>
<evidence type="ECO:0000256" key="3">
    <source>
        <dbReference type="ARBA" id="ARBA00022857"/>
    </source>
</evidence>
<dbReference type="InterPro" id="IPR002811">
    <property type="entry name" value="Asp_DH"/>
</dbReference>
<evidence type="ECO:0000259" key="7">
    <source>
        <dbReference type="Pfam" id="PF01958"/>
    </source>
</evidence>
<evidence type="ECO:0000256" key="2">
    <source>
        <dbReference type="ARBA" id="ARBA00022642"/>
    </source>
</evidence>
<feature type="active site" evidence="6">
    <location>
        <position position="216"/>
    </location>
</feature>
<dbReference type="PANTHER" id="PTHR31873">
    <property type="entry name" value="L-ASPARTATE DEHYDROGENASE-RELATED"/>
    <property type="match status" value="1"/>
</dbReference>
<dbReference type="GO" id="GO:0051287">
    <property type="term" value="F:NAD binding"/>
    <property type="evidence" value="ECO:0007669"/>
    <property type="project" value="UniProtKB-UniRule"/>
</dbReference>
<keyword evidence="4 6" id="KW-0560">Oxidoreductase</keyword>
<dbReference type="InterPro" id="IPR036291">
    <property type="entry name" value="NAD(P)-bd_dom_sf"/>
</dbReference>
<evidence type="ECO:0000313" key="10">
    <source>
        <dbReference type="Proteomes" id="UP001315686"/>
    </source>
</evidence>
<evidence type="ECO:0000256" key="4">
    <source>
        <dbReference type="ARBA" id="ARBA00023002"/>
    </source>
</evidence>
<dbReference type="InterPro" id="IPR005106">
    <property type="entry name" value="Asp/hSer_DH_NAD-bd"/>
</dbReference>
<evidence type="ECO:0000256" key="5">
    <source>
        <dbReference type="ARBA" id="ARBA00023027"/>
    </source>
</evidence>
<dbReference type="Gene3D" id="3.40.50.720">
    <property type="entry name" value="NAD(P)-binding Rossmann-like Domain"/>
    <property type="match status" value="1"/>
</dbReference>
<protein>
    <recommendedName>
        <fullName evidence="6">L-aspartate dehydrogenase</fullName>
        <ecNumber evidence="6">1.4.1.21</ecNumber>
    </recommendedName>
</protein>
<organism evidence="9 10">
    <name type="scientific">Harenicola maris</name>
    <dbReference type="NCBI Taxonomy" id="2841044"/>
    <lineage>
        <taxon>Bacteria</taxon>
        <taxon>Pseudomonadati</taxon>
        <taxon>Pseudomonadota</taxon>
        <taxon>Alphaproteobacteria</taxon>
        <taxon>Rhodobacterales</taxon>
        <taxon>Paracoccaceae</taxon>
        <taxon>Harenicola</taxon>
    </lineage>
</organism>
<dbReference type="GO" id="GO:0009435">
    <property type="term" value="P:NAD+ biosynthetic process"/>
    <property type="evidence" value="ECO:0007669"/>
    <property type="project" value="UniProtKB-UniRule"/>
</dbReference>
<dbReference type="SUPFAM" id="SSF55347">
    <property type="entry name" value="Glyceraldehyde-3-phosphate dehydrogenase-like, C-terminal domain"/>
    <property type="match status" value="1"/>
</dbReference>
<dbReference type="GO" id="GO:0016639">
    <property type="term" value="F:oxidoreductase activity, acting on the CH-NH2 group of donors, NAD or NADP as acceptor"/>
    <property type="evidence" value="ECO:0007669"/>
    <property type="project" value="UniProtKB-UniRule"/>
</dbReference>
<comment type="miscellaneous">
    <text evidence="6">The iminoaspartate product is unstable in aqueous solution and can decompose to oxaloacetate and ammonia.</text>
</comment>
<feature type="binding site" evidence="6">
    <location>
        <position position="186"/>
    </location>
    <ligand>
        <name>NAD(+)</name>
        <dbReference type="ChEBI" id="CHEBI:57540"/>
    </ligand>
</feature>
<dbReference type="GO" id="GO:0033735">
    <property type="term" value="F:aspartate dehydrogenase [NAD(P)+] activity"/>
    <property type="evidence" value="ECO:0007669"/>
    <property type="project" value="UniProtKB-EC"/>
</dbReference>
<dbReference type="InterPro" id="IPR011182">
    <property type="entry name" value="L-Asp_DH"/>
</dbReference>